<dbReference type="AlphaFoldDB" id="A0A7G9WDK4"/>
<keyword evidence="1" id="KW-0472">Membrane</keyword>
<dbReference type="Proteomes" id="UP000516046">
    <property type="component" value="Chromosome"/>
</dbReference>
<keyword evidence="4" id="KW-1185">Reference proteome</keyword>
<dbReference type="RefSeq" id="WP_212505833.1">
    <property type="nucleotide sequence ID" value="NZ_CP060696.1"/>
</dbReference>
<keyword evidence="1" id="KW-0812">Transmembrane</keyword>
<dbReference type="KEGG" id="caml:H6X83_07195"/>
<accession>A0A7G9WDK4</accession>
<proteinExistence type="predicted"/>
<organism evidence="3 4">
    <name type="scientific">Caproicibacterium amylolyticum</name>
    <dbReference type="NCBI Taxonomy" id="2766537"/>
    <lineage>
        <taxon>Bacteria</taxon>
        <taxon>Bacillati</taxon>
        <taxon>Bacillota</taxon>
        <taxon>Clostridia</taxon>
        <taxon>Eubacteriales</taxon>
        <taxon>Oscillospiraceae</taxon>
        <taxon>Caproicibacterium</taxon>
    </lineage>
</organism>
<sequence>MKKRRGLLPVLLTALLFFVFLFSAFSFKAGAAAAESETASYLPKTASADLSKQTFSASVPAAQAAGTVTANTMREQTAGGFGFLLVLLSAVLSGVAVFFYIRHSNQQSLPIALGSERSHQNGVIVR</sequence>
<feature type="signal peptide" evidence="2">
    <location>
        <begin position="1"/>
        <end position="31"/>
    </location>
</feature>
<feature type="chain" id="PRO_5038579361" evidence="2">
    <location>
        <begin position="32"/>
        <end position="126"/>
    </location>
</feature>
<dbReference type="EMBL" id="CP060696">
    <property type="protein sequence ID" value="QNO16766.1"/>
    <property type="molecule type" value="Genomic_DNA"/>
</dbReference>
<gene>
    <name evidence="3" type="ORF">H6X83_07195</name>
</gene>
<reference evidence="3 4" key="1">
    <citation type="submission" date="2020-08" db="EMBL/GenBank/DDBJ databases">
        <authorList>
            <person name="Ren C."/>
            <person name="Gu Y."/>
            <person name="Xu Y."/>
        </authorList>
    </citation>
    <scope>NUCLEOTIDE SEQUENCE [LARGE SCALE GENOMIC DNA]</scope>
    <source>
        <strain evidence="3 4">LBM18003</strain>
    </source>
</reference>
<evidence type="ECO:0000313" key="3">
    <source>
        <dbReference type="EMBL" id="QNO16766.1"/>
    </source>
</evidence>
<name>A0A7G9WDK4_9FIRM</name>
<evidence type="ECO:0000256" key="1">
    <source>
        <dbReference type="SAM" id="Phobius"/>
    </source>
</evidence>
<keyword evidence="2" id="KW-0732">Signal</keyword>
<evidence type="ECO:0000313" key="4">
    <source>
        <dbReference type="Proteomes" id="UP000516046"/>
    </source>
</evidence>
<evidence type="ECO:0000256" key="2">
    <source>
        <dbReference type="SAM" id="SignalP"/>
    </source>
</evidence>
<keyword evidence="1" id="KW-1133">Transmembrane helix</keyword>
<protein>
    <submittedName>
        <fullName evidence="3">Uncharacterized protein</fullName>
    </submittedName>
</protein>
<feature type="transmembrane region" description="Helical" evidence="1">
    <location>
        <begin position="81"/>
        <end position="101"/>
    </location>
</feature>